<proteinExistence type="predicted"/>
<reference evidence="1 2" key="1">
    <citation type="journal article" date="2010" name="Int. J. Syst. Evol. Microbiol.">
        <title>Bacillus horneckiae sp. nov., isolated from a spacecraft-assembly clean room.</title>
        <authorList>
            <person name="Vaishampayan P."/>
            <person name="Probst A."/>
            <person name="Krishnamurthi S."/>
            <person name="Ghosh S."/>
            <person name="Osman S."/>
            <person name="McDowall A."/>
            <person name="Ruckmani A."/>
            <person name="Mayilraj S."/>
            <person name="Venkateswaran K."/>
        </authorList>
    </citation>
    <scope>NUCLEOTIDE SEQUENCE [LARGE SCALE GENOMIC DNA]</scope>
    <source>
        <strain evidence="2">1PO1SC</strain>
    </source>
</reference>
<dbReference type="InterPro" id="IPR036614">
    <property type="entry name" value="RusA-like_sf"/>
</dbReference>
<dbReference type="AlphaFoldDB" id="A0A2N0ZB17"/>
<dbReference type="RefSeq" id="WP_066194570.1">
    <property type="nucleotide sequence ID" value="NZ_JARSFA010000044.1"/>
</dbReference>
<organism evidence="1 2">
    <name type="scientific">Cytobacillus horneckiae</name>
    <dbReference type="NCBI Taxonomy" id="549687"/>
    <lineage>
        <taxon>Bacteria</taxon>
        <taxon>Bacillati</taxon>
        <taxon>Bacillota</taxon>
        <taxon>Bacilli</taxon>
        <taxon>Bacillales</taxon>
        <taxon>Bacillaceae</taxon>
        <taxon>Cytobacillus</taxon>
    </lineage>
</organism>
<accession>A0A2N0ZB17</accession>
<gene>
    <name evidence="1" type="ORF">CWS20_22875</name>
</gene>
<name>A0A2N0ZB17_9BACI</name>
<evidence type="ECO:0000313" key="1">
    <source>
        <dbReference type="EMBL" id="PKG26694.1"/>
    </source>
</evidence>
<dbReference type="Gene3D" id="3.30.1330.70">
    <property type="entry name" value="Holliday junction resolvase RusA"/>
    <property type="match status" value="1"/>
</dbReference>
<dbReference type="EMBL" id="PISD01000061">
    <property type="protein sequence ID" value="PKG26694.1"/>
    <property type="molecule type" value="Genomic_DNA"/>
</dbReference>
<comment type="caution">
    <text evidence="1">The sequence shown here is derived from an EMBL/GenBank/DDBJ whole genome shotgun (WGS) entry which is preliminary data.</text>
</comment>
<dbReference type="GO" id="GO:0006281">
    <property type="term" value="P:DNA repair"/>
    <property type="evidence" value="ECO:0007669"/>
    <property type="project" value="InterPro"/>
</dbReference>
<evidence type="ECO:0000313" key="2">
    <source>
        <dbReference type="Proteomes" id="UP000233343"/>
    </source>
</evidence>
<dbReference type="GO" id="GO:0000287">
    <property type="term" value="F:magnesium ion binding"/>
    <property type="evidence" value="ECO:0007669"/>
    <property type="project" value="InterPro"/>
</dbReference>
<dbReference type="Proteomes" id="UP000233343">
    <property type="component" value="Unassembled WGS sequence"/>
</dbReference>
<dbReference type="SUPFAM" id="SSF103084">
    <property type="entry name" value="Holliday junction resolvase RusA"/>
    <property type="match status" value="1"/>
</dbReference>
<protein>
    <submittedName>
        <fullName evidence="1">Uncharacterized protein</fullName>
    </submittedName>
</protein>
<keyword evidence="2" id="KW-1185">Reference proteome</keyword>
<sequence length="174" mass="21174">MKSISFNNIKMPYYEFNFIGDYYKSLRRLRKEPTKTIYLDNGERIDEHFLANAVRQIKDYKNQQRYEKSTLIIVHNFDSYDRKDFDNAYYKPIIDAIKKVRIIYDDSWLDISLMFLGSYSPEEKITVFVVEHFYTIPFLNAKFNDYFNKHKPRNTGIEDRIRTLKNYDNTDDFF</sequence>
<dbReference type="GO" id="GO:0006310">
    <property type="term" value="P:DNA recombination"/>
    <property type="evidence" value="ECO:0007669"/>
    <property type="project" value="InterPro"/>
</dbReference>